<evidence type="ECO:0000313" key="3">
    <source>
        <dbReference type="EMBL" id="NWJ44943.1"/>
    </source>
</evidence>
<dbReference type="GO" id="GO:0008237">
    <property type="term" value="F:metallopeptidase activity"/>
    <property type="evidence" value="ECO:0007669"/>
    <property type="project" value="UniProtKB-KW"/>
</dbReference>
<evidence type="ECO:0000256" key="2">
    <source>
        <dbReference type="SAM" id="Phobius"/>
    </source>
</evidence>
<feature type="transmembrane region" description="Helical" evidence="2">
    <location>
        <begin position="34"/>
        <end position="56"/>
    </location>
</feature>
<accession>A0A8T7LVM8</accession>
<evidence type="ECO:0000256" key="1">
    <source>
        <dbReference type="SAM" id="MobiDB-lite"/>
    </source>
</evidence>
<gene>
    <name evidence="3" type="ORF">HXX08_03605</name>
    <name evidence="4" type="ORF">OZ401_000069</name>
</gene>
<dbReference type="AlphaFoldDB" id="A0A8T7LVM8"/>
<evidence type="ECO:0000313" key="6">
    <source>
        <dbReference type="Proteomes" id="UP001431572"/>
    </source>
</evidence>
<dbReference type="RefSeq" id="WP_341468717.1">
    <property type="nucleotide sequence ID" value="NZ_CP128399.1"/>
</dbReference>
<dbReference type="EMBL" id="JACATZ010000001">
    <property type="protein sequence ID" value="NWJ44943.1"/>
    <property type="molecule type" value="Genomic_DNA"/>
</dbReference>
<dbReference type="Proteomes" id="UP000521676">
    <property type="component" value="Unassembled WGS sequence"/>
</dbReference>
<feature type="transmembrane region" description="Helical" evidence="2">
    <location>
        <begin position="205"/>
        <end position="221"/>
    </location>
</feature>
<dbReference type="EMBL" id="CP128399">
    <property type="protein sequence ID" value="WJW66824.1"/>
    <property type="molecule type" value="Genomic_DNA"/>
</dbReference>
<reference evidence="4" key="2">
    <citation type="journal article" date="2024" name="Nature">
        <title>Anoxygenic phototroph of the Chloroflexota uses a type I reaction centre.</title>
        <authorList>
            <person name="Tsuji J.M."/>
            <person name="Shaw N.A."/>
            <person name="Nagashima S."/>
            <person name="Venkiteswaran J.J."/>
            <person name="Schiff S.L."/>
            <person name="Watanabe T."/>
            <person name="Fukui M."/>
            <person name="Hanada S."/>
            <person name="Tank M."/>
            <person name="Neufeld J.D."/>
        </authorList>
    </citation>
    <scope>NUCLEOTIDE SEQUENCE</scope>
    <source>
        <strain evidence="4">L227-S17</strain>
    </source>
</reference>
<evidence type="ECO:0000313" key="4">
    <source>
        <dbReference type="EMBL" id="WJW66824.1"/>
    </source>
</evidence>
<keyword evidence="2" id="KW-0812">Transmembrane</keyword>
<keyword evidence="3" id="KW-0645">Protease</keyword>
<keyword evidence="3" id="KW-0378">Hydrolase</keyword>
<keyword evidence="2" id="KW-1133">Transmembrane helix</keyword>
<keyword evidence="6" id="KW-1185">Reference proteome</keyword>
<dbReference type="Proteomes" id="UP001431572">
    <property type="component" value="Chromosome 1"/>
</dbReference>
<protein>
    <submittedName>
        <fullName evidence="3">PrsW family intramembrane metalloprotease</fullName>
    </submittedName>
</protein>
<proteinExistence type="predicted"/>
<feature type="transmembrane region" description="Helical" evidence="2">
    <location>
        <begin position="6"/>
        <end position="22"/>
    </location>
</feature>
<organism evidence="3 5">
    <name type="scientific">Candidatus Chlorohelix allophototropha</name>
    <dbReference type="NCBI Taxonomy" id="3003348"/>
    <lineage>
        <taxon>Bacteria</taxon>
        <taxon>Bacillati</taxon>
        <taxon>Chloroflexota</taxon>
        <taxon>Chloroflexia</taxon>
        <taxon>Candidatus Chloroheliales</taxon>
        <taxon>Candidatus Chloroheliaceae</taxon>
        <taxon>Candidatus Chlorohelix</taxon>
    </lineage>
</organism>
<dbReference type="Pfam" id="PF13367">
    <property type="entry name" value="PrsW-protease"/>
    <property type="match status" value="1"/>
</dbReference>
<feature type="transmembrane region" description="Helical" evidence="2">
    <location>
        <begin position="145"/>
        <end position="165"/>
    </location>
</feature>
<dbReference type="PANTHER" id="PTHR36844:SF1">
    <property type="entry name" value="PROTEASE PRSW"/>
    <property type="match status" value="1"/>
</dbReference>
<dbReference type="PANTHER" id="PTHR36844">
    <property type="entry name" value="PROTEASE PRSW"/>
    <property type="match status" value="1"/>
</dbReference>
<feature type="transmembrane region" description="Helical" evidence="2">
    <location>
        <begin position="76"/>
        <end position="100"/>
    </location>
</feature>
<name>A0A8T7LVM8_9CHLR</name>
<feature type="transmembrane region" description="Helical" evidence="2">
    <location>
        <begin position="112"/>
        <end position="133"/>
    </location>
</feature>
<sequence>MEFIIVFLASLIPGLFWMWWYYRQDKYEKEPKHLLALVFITGIPISLLIGLFEYSIDQAGKQGNIALSESENILPVILFYLLVVALTEELGKLAITYLLAYRHPAFNEPVDGIIYAAASGLGFATFENVFFIINEGPVIILLRGPVSTLGHVLFSAMWGAALGLAKFDRLKTTAKRRVIAGLMLAVITHAIFDLIIALGQRISEWVALSSILFLGLLYLVVSRQIAALLNLSQFKPATIAIHTLRDLRQRRSSENDQHYVPNPYLKKPEIDLKEEEQDR</sequence>
<feature type="region of interest" description="Disordered" evidence="1">
    <location>
        <begin position="256"/>
        <end position="279"/>
    </location>
</feature>
<evidence type="ECO:0000313" key="5">
    <source>
        <dbReference type="Proteomes" id="UP000521676"/>
    </source>
</evidence>
<feature type="transmembrane region" description="Helical" evidence="2">
    <location>
        <begin position="177"/>
        <end position="199"/>
    </location>
</feature>
<dbReference type="InterPro" id="IPR026898">
    <property type="entry name" value="PrsW"/>
</dbReference>
<reference evidence="3 5" key="1">
    <citation type="submission" date="2020-06" db="EMBL/GenBank/DDBJ databases">
        <title>Anoxygenic phototrophic Chloroflexota member uses a Type I reaction center.</title>
        <authorList>
            <person name="Tsuji J.M."/>
            <person name="Shaw N.A."/>
            <person name="Nagashima S."/>
            <person name="Venkiteswaran J."/>
            <person name="Schiff S.L."/>
            <person name="Hanada S."/>
            <person name="Tank M."/>
            <person name="Neufeld J.D."/>
        </authorList>
    </citation>
    <scope>NUCLEOTIDE SEQUENCE [LARGE SCALE GENOMIC DNA]</scope>
    <source>
        <strain evidence="3">L227-S17</strain>
    </source>
</reference>
<keyword evidence="3" id="KW-0482">Metalloprotease</keyword>
<keyword evidence="2" id="KW-0472">Membrane</keyword>